<dbReference type="PANTHER" id="PTHR23416:SF23">
    <property type="entry name" value="ACETYLTRANSFERASE C18B11.09C-RELATED"/>
    <property type="match status" value="1"/>
</dbReference>
<accession>A0ABQ2L2I9</accession>
<dbReference type="InterPro" id="IPR051159">
    <property type="entry name" value="Hexapeptide_acetyltransf"/>
</dbReference>
<evidence type="ECO:0000256" key="2">
    <source>
        <dbReference type="ARBA" id="ARBA00022679"/>
    </source>
</evidence>
<dbReference type="SMART" id="SM01266">
    <property type="entry name" value="Mac"/>
    <property type="match status" value="1"/>
</dbReference>
<evidence type="ECO:0000259" key="3">
    <source>
        <dbReference type="SMART" id="SM01266"/>
    </source>
</evidence>
<sequence>MTELEKCLAGEYYNCHDEIFLNMKTNARKLLSKYNGLPYEQKSEKREVLEKLFGSMGNRVSVGTPFICDYGRNIEIGDQVSINMNCTFVDCNKITIGNRVLIASNVQIYTAAHPIELDERLTPNWSEESGEYFWRTYALPVRIEDDCWIGGGAILLPGVTIGKGCVIGAGSVVTKDIPANSTAVGNPCRVIRTING</sequence>
<keyword evidence="2" id="KW-0808">Transferase</keyword>
<dbReference type="SUPFAM" id="SSF51161">
    <property type="entry name" value="Trimeric LpxA-like enzymes"/>
    <property type="match status" value="1"/>
</dbReference>
<dbReference type="RefSeq" id="WP_018978774.1">
    <property type="nucleotide sequence ID" value="NZ_BMLN01000005.1"/>
</dbReference>
<evidence type="ECO:0000256" key="1">
    <source>
        <dbReference type="ARBA" id="ARBA00007274"/>
    </source>
</evidence>
<comment type="caution">
    <text evidence="4">The sequence shown here is derived from an EMBL/GenBank/DDBJ whole genome shotgun (WGS) entry which is preliminary data.</text>
</comment>
<dbReference type="InterPro" id="IPR024688">
    <property type="entry name" value="Mac_dom"/>
</dbReference>
<dbReference type="Proteomes" id="UP000606653">
    <property type="component" value="Unassembled WGS sequence"/>
</dbReference>
<dbReference type="Gene3D" id="2.160.10.10">
    <property type="entry name" value="Hexapeptide repeat proteins"/>
    <property type="match status" value="1"/>
</dbReference>
<proteinExistence type="inferred from homology"/>
<gene>
    <name evidence="4" type="ORF">GCM10010969_20990</name>
</gene>
<dbReference type="Pfam" id="PF00132">
    <property type="entry name" value="Hexapep"/>
    <property type="match status" value="1"/>
</dbReference>
<feature type="domain" description="Maltose/galactoside acetyltransferase" evidence="3">
    <location>
        <begin position="4"/>
        <end position="58"/>
    </location>
</feature>
<dbReference type="InterPro" id="IPR011004">
    <property type="entry name" value="Trimer_LpxA-like_sf"/>
</dbReference>
<reference evidence="5" key="1">
    <citation type="journal article" date="2019" name="Int. J. Syst. Evol. Microbiol.">
        <title>The Global Catalogue of Microorganisms (GCM) 10K type strain sequencing project: providing services to taxonomists for standard genome sequencing and annotation.</title>
        <authorList>
            <consortium name="The Broad Institute Genomics Platform"/>
            <consortium name="The Broad Institute Genome Sequencing Center for Infectious Disease"/>
            <person name="Wu L."/>
            <person name="Ma J."/>
        </authorList>
    </citation>
    <scope>NUCLEOTIDE SEQUENCE [LARGE SCALE GENOMIC DNA]</scope>
    <source>
        <strain evidence="5">CGMCC 1.6964</strain>
    </source>
</reference>
<dbReference type="CDD" id="cd03357">
    <property type="entry name" value="LbH_MAT_GAT"/>
    <property type="match status" value="1"/>
</dbReference>
<evidence type="ECO:0000313" key="5">
    <source>
        <dbReference type="Proteomes" id="UP000606653"/>
    </source>
</evidence>
<comment type="similarity">
    <text evidence="1">Belongs to the transferase hexapeptide repeat family.</text>
</comment>
<organism evidence="4 5">
    <name type="scientific">Saccharibacillus kuerlensis</name>
    <dbReference type="NCBI Taxonomy" id="459527"/>
    <lineage>
        <taxon>Bacteria</taxon>
        <taxon>Bacillati</taxon>
        <taxon>Bacillota</taxon>
        <taxon>Bacilli</taxon>
        <taxon>Bacillales</taxon>
        <taxon>Paenibacillaceae</taxon>
        <taxon>Saccharibacillus</taxon>
    </lineage>
</organism>
<dbReference type="EMBL" id="BMLN01000005">
    <property type="protein sequence ID" value="GGO00132.1"/>
    <property type="molecule type" value="Genomic_DNA"/>
</dbReference>
<evidence type="ECO:0000313" key="4">
    <source>
        <dbReference type="EMBL" id="GGO00132.1"/>
    </source>
</evidence>
<dbReference type="InterPro" id="IPR001451">
    <property type="entry name" value="Hexapep"/>
</dbReference>
<protein>
    <submittedName>
        <fullName evidence="4">Galactoside O-acetyltransferase</fullName>
    </submittedName>
</protein>
<dbReference type="PANTHER" id="PTHR23416">
    <property type="entry name" value="SIALIC ACID SYNTHASE-RELATED"/>
    <property type="match status" value="1"/>
</dbReference>
<keyword evidence="5" id="KW-1185">Reference proteome</keyword>
<name>A0ABQ2L2I9_9BACL</name>
<dbReference type="Pfam" id="PF12464">
    <property type="entry name" value="Mac"/>
    <property type="match status" value="1"/>
</dbReference>